<feature type="region of interest" description="Disordered" evidence="2">
    <location>
        <begin position="1"/>
        <end position="49"/>
    </location>
</feature>
<dbReference type="InterPro" id="IPR036388">
    <property type="entry name" value="WH-like_DNA-bd_sf"/>
</dbReference>
<dbReference type="OrthoDB" id="3668006at2"/>
<feature type="compositionally biased region" description="Basic residues" evidence="2">
    <location>
        <begin position="1"/>
        <end position="11"/>
    </location>
</feature>
<proteinExistence type="predicted"/>
<dbReference type="Gene3D" id="2.60.200.20">
    <property type="match status" value="1"/>
</dbReference>
<dbReference type="PROSITE" id="PS50006">
    <property type="entry name" value="FHA_DOMAIN"/>
    <property type="match status" value="1"/>
</dbReference>
<evidence type="ECO:0000256" key="1">
    <source>
        <dbReference type="ARBA" id="ARBA00022553"/>
    </source>
</evidence>
<feature type="compositionally biased region" description="Basic residues" evidence="2">
    <location>
        <begin position="19"/>
        <end position="31"/>
    </location>
</feature>
<accession>A0A5N5ZLS8</accession>
<dbReference type="InterPro" id="IPR000253">
    <property type="entry name" value="FHA_dom"/>
</dbReference>
<keyword evidence="5" id="KW-1185">Reference proteome</keyword>
<dbReference type="SUPFAM" id="SSF49879">
    <property type="entry name" value="SMAD/FHA domain"/>
    <property type="match status" value="1"/>
</dbReference>
<dbReference type="Proteomes" id="UP000314251">
    <property type="component" value="Unassembled WGS sequence"/>
</dbReference>
<dbReference type="Gene3D" id="1.10.10.10">
    <property type="entry name" value="Winged helix-like DNA-binding domain superfamily/Winged helix DNA-binding domain"/>
    <property type="match status" value="1"/>
</dbReference>
<evidence type="ECO:0000313" key="4">
    <source>
        <dbReference type="EMBL" id="KAB8157451.1"/>
    </source>
</evidence>
<protein>
    <submittedName>
        <fullName evidence="4">FHA domain-containing protein</fullName>
    </submittedName>
</protein>
<evidence type="ECO:0000313" key="5">
    <source>
        <dbReference type="Proteomes" id="UP000314251"/>
    </source>
</evidence>
<organism evidence="4 5">
    <name type="scientific">Streptomyces mimosae</name>
    <dbReference type="NCBI Taxonomy" id="2586635"/>
    <lineage>
        <taxon>Bacteria</taxon>
        <taxon>Bacillati</taxon>
        <taxon>Actinomycetota</taxon>
        <taxon>Actinomycetes</taxon>
        <taxon>Kitasatosporales</taxon>
        <taxon>Streptomycetaceae</taxon>
        <taxon>Streptomyces</taxon>
    </lineage>
</organism>
<dbReference type="CDD" id="cd00060">
    <property type="entry name" value="FHA"/>
    <property type="match status" value="1"/>
</dbReference>
<evidence type="ECO:0000256" key="2">
    <source>
        <dbReference type="SAM" id="MobiDB-lite"/>
    </source>
</evidence>
<comment type="caution">
    <text evidence="4">The sequence shown here is derived from an EMBL/GenBank/DDBJ whole genome shotgun (WGS) entry which is preliminary data.</text>
</comment>
<dbReference type="AlphaFoldDB" id="A0A5N5ZLS8"/>
<sequence length="308" mass="34438">MARHGHGRKTSGVRTVERQRRHRHRHRHRKGAGTMRRAQLKVASPTGKSSVHLLAGEQCTVGRAAPHHEPDIVLAPDPQGWISRLHCILDLEHGQWWVTDHARNGTLLQPGAPGGEIRPLRGRELLRHGDTLLVLGDMVGDEELLYWRLTYVDAHATRPAPRRRDAPEGEASRPGIRYDVVGSRVYRTEGEKEILVEGLRPKGHQLLRHMVARGTGLPGVEAVTCEHDELIAALWRPPEEWQPGRGYDRTDLAGVVRAVRLRIEPDPGDPRILETVPTIGYRLYVHQGPAPRAVKPASSGTDRAHRAE</sequence>
<dbReference type="EMBL" id="VDLY02000033">
    <property type="protein sequence ID" value="KAB8157451.1"/>
    <property type="molecule type" value="Genomic_DNA"/>
</dbReference>
<keyword evidence="1" id="KW-0597">Phosphoprotein</keyword>
<evidence type="ECO:0000259" key="3">
    <source>
        <dbReference type="PROSITE" id="PS50006"/>
    </source>
</evidence>
<name>A0A5N5ZLS8_9ACTN</name>
<dbReference type="InterPro" id="IPR008984">
    <property type="entry name" value="SMAD_FHA_dom_sf"/>
</dbReference>
<feature type="domain" description="FHA" evidence="3">
    <location>
        <begin position="59"/>
        <end position="109"/>
    </location>
</feature>
<dbReference type="Pfam" id="PF00498">
    <property type="entry name" value="FHA"/>
    <property type="match status" value="1"/>
</dbReference>
<reference evidence="4" key="1">
    <citation type="submission" date="2019-10" db="EMBL/GenBank/DDBJ databases">
        <title>Nonomuraea sp. nov., isolated from Phyllanthus amarus.</title>
        <authorList>
            <person name="Klykleung N."/>
            <person name="Tanasupawat S."/>
        </authorList>
    </citation>
    <scope>NUCLEOTIDE SEQUENCE [LARGE SCALE GENOMIC DNA]</scope>
    <source>
        <strain evidence="4">3MP-10</strain>
    </source>
</reference>
<gene>
    <name evidence="4" type="ORF">FH607_030320</name>
</gene>